<reference evidence="11" key="1">
    <citation type="submission" date="2023-11" db="EMBL/GenBank/DDBJ databases">
        <authorList>
            <person name="Alioto T."/>
            <person name="Alioto T."/>
            <person name="Gomez Garrido J."/>
        </authorList>
    </citation>
    <scope>NUCLEOTIDE SEQUENCE</scope>
</reference>
<feature type="transmembrane region" description="Helical" evidence="9">
    <location>
        <begin position="98"/>
        <end position="117"/>
    </location>
</feature>
<dbReference type="PROSITE" id="PS50850">
    <property type="entry name" value="MFS"/>
    <property type="match status" value="1"/>
</dbReference>
<feature type="transmembrane region" description="Helical" evidence="9">
    <location>
        <begin position="20"/>
        <end position="46"/>
    </location>
</feature>
<feature type="transmembrane region" description="Helical" evidence="9">
    <location>
        <begin position="345"/>
        <end position="364"/>
    </location>
</feature>
<evidence type="ECO:0000256" key="3">
    <source>
        <dbReference type="ARBA" id="ARBA00022448"/>
    </source>
</evidence>
<feature type="transmembrane region" description="Helical" evidence="9">
    <location>
        <begin position="444"/>
        <end position="462"/>
    </location>
</feature>
<dbReference type="Gene3D" id="1.20.1250.20">
    <property type="entry name" value="MFS general substrate transporter like domains"/>
    <property type="match status" value="1"/>
</dbReference>
<keyword evidence="6 9" id="KW-0472">Membrane</keyword>
<keyword evidence="5 9" id="KW-1133">Transmembrane helix</keyword>
<feature type="transmembrane region" description="Helical" evidence="9">
    <location>
        <begin position="155"/>
        <end position="174"/>
    </location>
</feature>
<keyword evidence="3 7" id="KW-0813">Transport</keyword>
<name>A0AAI8Z8R2_9PEZI</name>
<dbReference type="InterPro" id="IPR003663">
    <property type="entry name" value="Sugar/inositol_transpt"/>
</dbReference>
<gene>
    <name evidence="11" type="ORF">LECACI_7A009693</name>
</gene>
<dbReference type="PROSITE" id="PS00216">
    <property type="entry name" value="SUGAR_TRANSPORT_1"/>
    <property type="match status" value="1"/>
</dbReference>
<keyword evidence="12" id="KW-1185">Reference proteome</keyword>
<accession>A0AAI8Z8R2</accession>
<evidence type="ECO:0000256" key="2">
    <source>
        <dbReference type="ARBA" id="ARBA00010992"/>
    </source>
</evidence>
<proteinExistence type="inferred from homology"/>
<dbReference type="EMBL" id="CAVMBE010000122">
    <property type="protein sequence ID" value="CAK4034535.1"/>
    <property type="molecule type" value="Genomic_DNA"/>
</dbReference>
<dbReference type="GO" id="GO:0016020">
    <property type="term" value="C:membrane"/>
    <property type="evidence" value="ECO:0007669"/>
    <property type="project" value="UniProtKB-SubCell"/>
</dbReference>
<dbReference type="InterPro" id="IPR005828">
    <property type="entry name" value="MFS_sugar_transport-like"/>
</dbReference>
<dbReference type="Proteomes" id="UP001296104">
    <property type="component" value="Unassembled WGS sequence"/>
</dbReference>
<dbReference type="FunFam" id="1.20.1250.20:FF:000061">
    <property type="entry name" value="MFS sugar transporter"/>
    <property type="match status" value="1"/>
</dbReference>
<feature type="transmembrane region" description="Helical" evidence="9">
    <location>
        <begin position="66"/>
        <end position="89"/>
    </location>
</feature>
<feature type="region of interest" description="Disordered" evidence="8">
    <location>
        <begin position="500"/>
        <end position="546"/>
    </location>
</feature>
<feature type="transmembrane region" description="Helical" evidence="9">
    <location>
        <begin position="189"/>
        <end position="210"/>
    </location>
</feature>
<comment type="caution">
    <text evidence="11">The sequence shown here is derived from an EMBL/GenBank/DDBJ whole genome shotgun (WGS) entry which is preliminary data.</text>
</comment>
<keyword evidence="4 9" id="KW-0812">Transmembrane</keyword>
<dbReference type="InterPro" id="IPR020846">
    <property type="entry name" value="MFS_dom"/>
</dbReference>
<evidence type="ECO:0000313" key="11">
    <source>
        <dbReference type="EMBL" id="CAK4034535.1"/>
    </source>
</evidence>
<feature type="compositionally biased region" description="Basic and acidic residues" evidence="8">
    <location>
        <begin position="500"/>
        <end position="509"/>
    </location>
</feature>
<comment type="similarity">
    <text evidence="2 7">Belongs to the major facilitator superfamily. Sugar transporter (TC 2.A.1.1) family.</text>
</comment>
<feature type="compositionally biased region" description="Basic and acidic residues" evidence="8">
    <location>
        <begin position="521"/>
        <end position="533"/>
    </location>
</feature>
<feature type="transmembrane region" description="Helical" evidence="9">
    <location>
        <begin position="317"/>
        <end position="338"/>
    </location>
</feature>
<organism evidence="11 12">
    <name type="scientific">Lecanosticta acicola</name>
    <dbReference type="NCBI Taxonomy" id="111012"/>
    <lineage>
        <taxon>Eukaryota</taxon>
        <taxon>Fungi</taxon>
        <taxon>Dikarya</taxon>
        <taxon>Ascomycota</taxon>
        <taxon>Pezizomycotina</taxon>
        <taxon>Dothideomycetes</taxon>
        <taxon>Dothideomycetidae</taxon>
        <taxon>Mycosphaerellales</taxon>
        <taxon>Mycosphaerellaceae</taxon>
        <taxon>Lecanosticta</taxon>
    </lineage>
</organism>
<dbReference type="NCBIfam" id="TIGR00879">
    <property type="entry name" value="SP"/>
    <property type="match status" value="1"/>
</dbReference>
<evidence type="ECO:0000256" key="9">
    <source>
        <dbReference type="SAM" id="Phobius"/>
    </source>
</evidence>
<feature type="transmembrane region" description="Helical" evidence="9">
    <location>
        <begin position="376"/>
        <end position="400"/>
    </location>
</feature>
<protein>
    <submittedName>
        <fullName evidence="11">General substrate transporter</fullName>
    </submittedName>
</protein>
<evidence type="ECO:0000256" key="1">
    <source>
        <dbReference type="ARBA" id="ARBA00004141"/>
    </source>
</evidence>
<evidence type="ECO:0000256" key="7">
    <source>
        <dbReference type="RuleBase" id="RU003346"/>
    </source>
</evidence>
<dbReference type="AlphaFoldDB" id="A0AAI8Z8R2"/>
<dbReference type="PRINTS" id="PR00171">
    <property type="entry name" value="SUGRTRNSPORT"/>
</dbReference>
<feature type="domain" description="Major facilitator superfamily (MFS) profile" evidence="10">
    <location>
        <begin position="24"/>
        <end position="466"/>
    </location>
</feature>
<evidence type="ECO:0000256" key="8">
    <source>
        <dbReference type="SAM" id="MobiDB-lite"/>
    </source>
</evidence>
<dbReference type="InterPro" id="IPR036259">
    <property type="entry name" value="MFS_trans_sf"/>
</dbReference>
<evidence type="ECO:0000259" key="10">
    <source>
        <dbReference type="PROSITE" id="PS50850"/>
    </source>
</evidence>
<evidence type="ECO:0000256" key="6">
    <source>
        <dbReference type="ARBA" id="ARBA00023136"/>
    </source>
</evidence>
<dbReference type="InterPro" id="IPR050360">
    <property type="entry name" value="MFS_Sugar_Transporters"/>
</dbReference>
<sequence>MVALFSHKGLLGDHLSGTSLQTGVCITAASAFLLFGYDQGIMSGIITEPNFLDWFPQMDPENKSGAIQALVVAIYEVGCLVGSGFIVYAGDILGRRKAVLIGTSIMLVGTALQATAWTMGHLIVGRIVTGIGNGMNTSSIPVWQSEMAPPKIRGFLVLFEGALISGGIMISYWINYGFWFVTNHGSFQWRFPIAFQSLFGICLIIGVLLYPESPRWLIKKGKSDAAIATMAVLEEKSEDDPTLLADIEEMKRINAITMEKLTPKELFSNGEEMNLWRLTVACLSQAFQQLGGLNLVTYYATTVFEDSLQFDAELSRLMTGCLGTEFFIAALVALFVVDRLGRRKLMLWGAVGMGTCLLIIGACLSKTTTTYKAPAYAATVFIFVYNTCFAIGWLGVTWLYPAEVTPIRIRAEANGFSTCSNWLINYGVVQLAPIMINKISWKTYFVFMCFNYMHVPIVFWFFPETNGYKLEAMDAIFERAHERGENPVWAERKIRKGKEGLDLSGHENGRDEEEPVGGLRGMEEEKKEVRNDLNGDEEKEDISDGR</sequence>
<dbReference type="Pfam" id="PF00083">
    <property type="entry name" value="Sugar_tr"/>
    <property type="match status" value="1"/>
</dbReference>
<dbReference type="PANTHER" id="PTHR48022:SF68">
    <property type="entry name" value="MAJOR FACILITATOR SUPERFAMILY (MFS) PROFILE DOMAIN-CONTAINING PROTEIN-RELATED"/>
    <property type="match status" value="1"/>
</dbReference>
<evidence type="ECO:0000313" key="12">
    <source>
        <dbReference type="Proteomes" id="UP001296104"/>
    </source>
</evidence>
<dbReference type="InterPro" id="IPR005829">
    <property type="entry name" value="Sugar_transporter_CS"/>
</dbReference>
<evidence type="ECO:0000256" key="5">
    <source>
        <dbReference type="ARBA" id="ARBA00022989"/>
    </source>
</evidence>
<dbReference type="GO" id="GO:0005351">
    <property type="term" value="F:carbohydrate:proton symporter activity"/>
    <property type="evidence" value="ECO:0007669"/>
    <property type="project" value="TreeGrafter"/>
</dbReference>
<feature type="compositionally biased region" description="Acidic residues" evidence="8">
    <location>
        <begin position="534"/>
        <end position="546"/>
    </location>
</feature>
<evidence type="ECO:0000256" key="4">
    <source>
        <dbReference type="ARBA" id="ARBA00022692"/>
    </source>
</evidence>
<dbReference type="SUPFAM" id="SSF103473">
    <property type="entry name" value="MFS general substrate transporter"/>
    <property type="match status" value="1"/>
</dbReference>
<dbReference type="PANTHER" id="PTHR48022">
    <property type="entry name" value="PLASTIDIC GLUCOSE TRANSPORTER 4"/>
    <property type="match status" value="1"/>
</dbReference>
<comment type="subcellular location">
    <subcellularLocation>
        <location evidence="1">Membrane</location>
        <topology evidence="1">Multi-pass membrane protein</topology>
    </subcellularLocation>
</comment>